<keyword evidence="5 6" id="KW-0472">Membrane</keyword>
<dbReference type="EMBL" id="CP031092">
    <property type="protein sequence ID" value="AXF57452.1"/>
    <property type="molecule type" value="Genomic_DNA"/>
</dbReference>
<dbReference type="OrthoDB" id="9782006at2"/>
<evidence type="ECO:0000256" key="4">
    <source>
        <dbReference type="ARBA" id="ARBA00022989"/>
    </source>
</evidence>
<accession>A0A345C2M1</accession>
<feature type="domain" description="SSD" evidence="7">
    <location>
        <begin position="208"/>
        <end position="330"/>
    </location>
</feature>
<feature type="transmembrane region" description="Helical" evidence="6">
    <location>
        <begin position="179"/>
        <end position="198"/>
    </location>
</feature>
<evidence type="ECO:0000256" key="5">
    <source>
        <dbReference type="ARBA" id="ARBA00023136"/>
    </source>
</evidence>
<keyword evidence="9" id="KW-1185">Reference proteome</keyword>
<dbReference type="InterPro" id="IPR050545">
    <property type="entry name" value="Mycobact_MmpL"/>
</dbReference>
<dbReference type="GO" id="GO:0005886">
    <property type="term" value="C:plasma membrane"/>
    <property type="evidence" value="ECO:0007669"/>
    <property type="project" value="UniProtKB-SubCell"/>
</dbReference>
<protein>
    <submittedName>
        <fullName evidence="8">RND family transporter</fullName>
    </submittedName>
</protein>
<proteinExistence type="predicted"/>
<sequence>MDDAREDEHRLIIPRILKHRKIIVITFAVLAIISAVVQFAVPINHDMMDYLPDDAPSMEAMDVMDEEFDEAVTNTRVMIKNVSIQEALTYKEDLEAIDGVSDVMWLDDVMDITTPIEMTDSNTVESYYQDGHAMISFHIEDGTEVETTDAVYELIGEDNAMEGDALDTAISQEMTGQEAMFAAAILIPVIILILTLATRSWIEPAFYLTAIGVSVLINLGTNIFIGEISFITQAVAPLLQLAVSLDYAIFLLHSFSNYRKETEDPNEAMQLAMRESFPAIVACASTTFFGFMALILMDFEIGGDLGFNLVKGIFFSFISVIIFLPALTLMFYKWIDKTKHQLLMPSFSHFGQKLLKLRVPALILVTVLIVPAFLAQSQTDFIYGMGSHPEDTRAGSDAEEIEESFGPFTPVVLLVPNGDLAREEALVQEFDDFDEVDSIVSYVNSVGTGIPPEYLDESETEQFFSDQYSQLILNTSTDTEGDEAFTFVEEARSLASDYYEEDYHLTGESVTLYDMRDIVEQDNTLVNTLTVIVIGVILLITFRSISFPVVLLLTIQASVWINLAIPYFTGSSLVYIGYLIISTIQLAATVDYGILLTENYKENRKEMSSMEAMKKSLNEKIFPIAVSASILSSVGFILWATSTDPIVASIGLLLGRGALLAFLMVVLLLPGLLLMFDRVIEKTTWKPNFFKGGK</sequence>
<evidence type="ECO:0000313" key="9">
    <source>
        <dbReference type="Proteomes" id="UP000252100"/>
    </source>
</evidence>
<dbReference type="InterPro" id="IPR000731">
    <property type="entry name" value="SSD"/>
</dbReference>
<feature type="transmembrane region" description="Helical" evidence="6">
    <location>
        <begin position="21"/>
        <end position="41"/>
    </location>
</feature>
<reference evidence="8 9" key="1">
    <citation type="journal article" date="2018" name="J. Microbiol.">
        <title>Salicibibacter kimchii gen. nov., sp. nov., a moderately halophilic and alkalitolerant bacterium in the family Bacillaceae, isolated from kimchi.</title>
        <authorList>
            <person name="Jang J.Y."/>
            <person name="Oh Y.J."/>
            <person name="Lim S.K."/>
            <person name="Park H.K."/>
            <person name="Lee C."/>
            <person name="Kim J.Y."/>
            <person name="Lee M.A."/>
            <person name="Choi H.J."/>
        </authorList>
    </citation>
    <scope>NUCLEOTIDE SEQUENCE [LARGE SCALE GENOMIC DNA]</scope>
    <source>
        <strain evidence="8 9">NKC1-1</strain>
    </source>
</reference>
<gene>
    <name evidence="8" type="ORF">DT065_16640</name>
</gene>
<feature type="transmembrane region" description="Helical" evidence="6">
    <location>
        <begin position="231"/>
        <end position="255"/>
    </location>
</feature>
<dbReference type="PANTHER" id="PTHR33406">
    <property type="entry name" value="MEMBRANE PROTEIN MJ1562-RELATED"/>
    <property type="match status" value="1"/>
</dbReference>
<dbReference type="Proteomes" id="UP000252100">
    <property type="component" value="Chromosome"/>
</dbReference>
<evidence type="ECO:0000256" key="3">
    <source>
        <dbReference type="ARBA" id="ARBA00022692"/>
    </source>
</evidence>
<feature type="transmembrane region" description="Helical" evidence="6">
    <location>
        <begin position="549"/>
        <end position="569"/>
    </location>
</feature>
<organism evidence="8 9">
    <name type="scientific">Salicibibacter kimchii</name>
    <dbReference type="NCBI Taxonomy" id="2099786"/>
    <lineage>
        <taxon>Bacteria</taxon>
        <taxon>Bacillati</taxon>
        <taxon>Bacillota</taxon>
        <taxon>Bacilli</taxon>
        <taxon>Bacillales</taxon>
        <taxon>Bacillaceae</taxon>
        <taxon>Salicibibacter</taxon>
    </lineage>
</organism>
<comment type="subcellular location">
    <subcellularLocation>
        <location evidence="1">Cell membrane</location>
        <topology evidence="1">Multi-pass membrane protein</topology>
    </subcellularLocation>
</comment>
<feature type="transmembrane region" description="Helical" evidence="6">
    <location>
        <begin position="621"/>
        <end position="640"/>
    </location>
</feature>
<dbReference type="PROSITE" id="PS50156">
    <property type="entry name" value="SSD"/>
    <property type="match status" value="1"/>
</dbReference>
<feature type="transmembrane region" description="Helical" evidence="6">
    <location>
        <begin position="355"/>
        <end position="375"/>
    </location>
</feature>
<evidence type="ECO:0000259" key="7">
    <source>
        <dbReference type="PROSITE" id="PS50156"/>
    </source>
</evidence>
<evidence type="ECO:0000313" key="8">
    <source>
        <dbReference type="EMBL" id="AXF57452.1"/>
    </source>
</evidence>
<dbReference type="AlphaFoldDB" id="A0A345C2M1"/>
<feature type="transmembrane region" description="Helical" evidence="6">
    <location>
        <begin position="524"/>
        <end position="542"/>
    </location>
</feature>
<dbReference type="InterPro" id="IPR004869">
    <property type="entry name" value="MMPL_dom"/>
</dbReference>
<name>A0A345C2M1_9BACI</name>
<dbReference type="Pfam" id="PF03176">
    <property type="entry name" value="MMPL"/>
    <property type="match status" value="2"/>
</dbReference>
<feature type="transmembrane region" description="Helical" evidence="6">
    <location>
        <begin position="276"/>
        <end position="297"/>
    </location>
</feature>
<keyword evidence="2" id="KW-1003">Cell membrane</keyword>
<feature type="transmembrane region" description="Helical" evidence="6">
    <location>
        <begin position="575"/>
        <end position="600"/>
    </location>
</feature>
<feature type="transmembrane region" description="Helical" evidence="6">
    <location>
        <begin position="646"/>
        <end position="676"/>
    </location>
</feature>
<evidence type="ECO:0000256" key="1">
    <source>
        <dbReference type="ARBA" id="ARBA00004651"/>
    </source>
</evidence>
<evidence type="ECO:0000256" key="6">
    <source>
        <dbReference type="SAM" id="Phobius"/>
    </source>
</evidence>
<evidence type="ECO:0000256" key="2">
    <source>
        <dbReference type="ARBA" id="ARBA00022475"/>
    </source>
</evidence>
<keyword evidence="4 6" id="KW-1133">Transmembrane helix</keyword>
<dbReference type="PANTHER" id="PTHR33406:SF13">
    <property type="entry name" value="MEMBRANE PROTEIN YDFJ"/>
    <property type="match status" value="1"/>
</dbReference>
<keyword evidence="3 6" id="KW-0812">Transmembrane</keyword>
<dbReference type="SUPFAM" id="SSF82866">
    <property type="entry name" value="Multidrug efflux transporter AcrB transmembrane domain"/>
    <property type="match status" value="2"/>
</dbReference>
<feature type="transmembrane region" description="Helical" evidence="6">
    <location>
        <begin position="309"/>
        <end position="335"/>
    </location>
</feature>
<dbReference type="KEGG" id="rue:DT065_16640"/>
<dbReference type="Gene3D" id="1.20.1640.10">
    <property type="entry name" value="Multidrug efflux transporter AcrB transmembrane domain"/>
    <property type="match status" value="2"/>
</dbReference>
<feature type="transmembrane region" description="Helical" evidence="6">
    <location>
        <begin position="205"/>
        <end position="225"/>
    </location>
</feature>